<dbReference type="PANTHER" id="PTHR12203">
    <property type="entry name" value="KDEL LYS-ASP-GLU-LEU CONTAINING - RELATED"/>
    <property type="match status" value="1"/>
</dbReference>
<gene>
    <name evidence="3" type="ORF">PVAG01_02092</name>
</gene>
<evidence type="ECO:0000259" key="2">
    <source>
        <dbReference type="SMART" id="SM00672"/>
    </source>
</evidence>
<proteinExistence type="predicted"/>
<sequence length="590" mass="67418">MQSVTRFSHFWRFAIIASICWMVLILCQGPSFDNLSSSLAALKVQIAHVPIQGIKPGRFDEVIFQPEDDVSGGAAVNEQLSVSVKGQHDPNQNSLTSQFEVPESFTNPHGIEISRLWESAKKNQKLILDRQSKSLNQAKSEYQRRYQLPPPPGFDEWYAYAVKHESPLIDEFDDLMESVRPFRKYQESGCQFDHKMDELPAMLPVCINNQTIDVGNPGAYDNKQIAIPFKEFTSDFLSALPDMCFYINTFDEPRQIIPLEKRNSTRSERDLVCEKHNFTGFKRENIWTQVITPCEQSTPAVTASTGNQNITNYGRLVESWDEATNLCSFGQTPPTGILRCPENFSVTSAARPVLSAARLSTFGDILFPTLWRWRFDSKIGEKWAQTEDKTPWEEKINRVGWRGSSTGGYALGDNWRQFQRHRMVSLARGMSQPAPYFVNSTQRLQEWLDVNFTAIVACETEACEAINRELPPVVNQILSDTFKNKIVLDMDGHGLSGRFYMLLQSGSAVMKQGLVREWHDSRLLPWLHYIPLSMGMAELDDMLQYLFTEGDHILSSIAAESQAWTANALRREDMRVYMYRLLIELGRRSF</sequence>
<organism evidence="3 4">
    <name type="scientific">Phlyctema vagabunda</name>
    <dbReference type="NCBI Taxonomy" id="108571"/>
    <lineage>
        <taxon>Eukaryota</taxon>
        <taxon>Fungi</taxon>
        <taxon>Dikarya</taxon>
        <taxon>Ascomycota</taxon>
        <taxon>Pezizomycotina</taxon>
        <taxon>Leotiomycetes</taxon>
        <taxon>Helotiales</taxon>
        <taxon>Dermateaceae</taxon>
        <taxon>Phlyctema</taxon>
    </lineage>
</organism>
<dbReference type="Proteomes" id="UP001629113">
    <property type="component" value="Unassembled WGS sequence"/>
</dbReference>
<dbReference type="Pfam" id="PF05686">
    <property type="entry name" value="Glyco_transf_90"/>
    <property type="match status" value="1"/>
</dbReference>
<dbReference type="SMART" id="SM00672">
    <property type="entry name" value="CAP10"/>
    <property type="match status" value="1"/>
</dbReference>
<feature type="domain" description="Glycosyl transferase CAP10" evidence="2">
    <location>
        <begin position="339"/>
        <end position="589"/>
    </location>
</feature>
<comment type="caution">
    <text evidence="3">The sequence shown here is derived from an EMBL/GenBank/DDBJ whole genome shotgun (WGS) entry which is preliminary data.</text>
</comment>
<keyword evidence="1" id="KW-1133">Transmembrane helix</keyword>
<dbReference type="PANTHER" id="PTHR12203:SF61">
    <property type="entry name" value="CAPSULE PROTEIN"/>
    <property type="match status" value="1"/>
</dbReference>
<name>A0ABR4PQX3_9HELO</name>
<reference evidence="3 4" key="1">
    <citation type="submission" date="2024-06" db="EMBL/GenBank/DDBJ databases">
        <title>Complete genome of Phlyctema vagabunda strain 19-DSS-EL-015.</title>
        <authorList>
            <person name="Fiorenzani C."/>
        </authorList>
    </citation>
    <scope>NUCLEOTIDE SEQUENCE [LARGE SCALE GENOMIC DNA]</scope>
    <source>
        <strain evidence="3 4">19-DSS-EL-015</strain>
    </source>
</reference>
<evidence type="ECO:0000313" key="3">
    <source>
        <dbReference type="EMBL" id="KAL3425301.1"/>
    </source>
</evidence>
<evidence type="ECO:0000256" key="1">
    <source>
        <dbReference type="SAM" id="Phobius"/>
    </source>
</evidence>
<keyword evidence="1" id="KW-0472">Membrane</keyword>
<protein>
    <submittedName>
        <fullName evidence="3">Glycosyltransferase family 90 protein</fullName>
    </submittedName>
</protein>
<evidence type="ECO:0000313" key="4">
    <source>
        <dbReference type="Proteomes" id="UP001629113"/>
    </source>
</evidence>
<keyword evidence="4" id="KW-1185">Reference proteome</keyword>
<dbReference type="InterPro" id="IPR006598">
    <property type="entry name" value="CAP10"/>
</dbReference>
<dbReference type="InterPro" id="IPR051091">
    <property type="entry name" value="O-Glucosyltr/Glycosyltrsf_90"/>
</dbReference>
<keyword evidence="1" id="KW-0812">Transmembrane</keyword>
<dbReference type="EMBL" id="JBFCZG010000002">
    <property type="protein sequence ID" value="KAL3425301.1"/>
    <property type="molecule type" value="Genomic_DNA"/>
</dbReference>
<accession>A0ABR4PQX3</accession>
<feature type="transmembrane region" description="Helical" evidence="1">
    <location>
        <begin position="9"/>
        <end position="26"/>
    </location>
</feature>